<evidence type="ECO:0000313" key="1">
    <source>
        <dbReference type="EMBL" id="KAI5069726.1"/>
    </source>
</evidence>
<accession>A0A9D4UKV1</accession>
<reference evidence="1" key="1">
    <citation type="submission" date="2021-01" db="EMBL/GenBank/DDBJ databases">
        <title>Adiantum capillus-veneris genome.</title>
        <authorList>
            <person name="Fang Y."/>
            <person name="Liao Q."/>
        </authorList>
    </citation>
    <scope>NUCLEOTIDE SEQUENCE</scope>
    <source>
        <strain evidence="1">H3</strain>
        <tissue evidence="1">Leaf</tissue>
    </source>
</reference>
<dbReference type="EMBL" id="JABFUD020000015">
    <property type="protein sequence ID" value="KAI5069726.1"/>
    <property type="molecule type" value="Genomic_DNA"/>
</dbReference>
<dbReference type="Proteomes" id="UP000886520">
    <property type="component" value="Chromosome 15"/>
</dbReference>
<dbReference type="AlphaFoldDB" id="A0A9D4UKV1"/>
<gene>
    <name evidence="1" type="ORF">GOP47_0016027</name>
</gene>
<proteinExistence type="predicted"/>
<dbReference type="SUPFAM" id="SSF81383">
    <property type="entry name" value="F-box domain"/>
    <property type="match status" value="1"/>
</dbReference>
<keyword evidence="2" id="KW-1185">Reference proteome</keyword>
<protein>
    <recommendedName>
        <fullName evidence="3">F-box domain-containing protein</fullName>
    </recommendedName>
</protein>
<evidence type="ECO:0008006" key="3">
    <source>
        <dbReference type="Google" id="ProtNLM"/>
    </source>
</evidence>
<evidence type="ECO:0000313" key="2">
    <source>
        <dbReference type="Proteomes" id="UP000886520"/>
    </source>
</evidence>
<dbReference type="InterPro" id="IPR036047">
    <property type="entry name" value="F-box-like_dom_sf"/>
</dbReference>
<organism evidence="1 2">
    <name type="scientific">Adiantum capillus-veneris</name>
    <name type="common">Maidenhair fern</name>
    <dbReference type="NCBI Taxonomy" id="13818"/>
    <lineage>
        <taxon>Eukaryota</taxon>
        <taxon>Viridiplantae</taxon>
        <taxon>Streptophyta</taxon>
        <taxon>Embryophyta</taxon>
        <taxon>Tracheophyta</taxon>
        <taxon>Polypodiopsida</taxon>
        <taxon>Polypodiidae</taxon>
        <taxon>Polypodiales</taxon>
        <taxon>Pteridineae</taxon>
        <taxon>Pteridaceae</taxon>
        <taxon>Vittarioideae</taxon>
        <taxon>Adiantum</taxon>
    </lineage>
</organism>
<comment type="caution">
    <text evidence="1">The sequence shown here is derived from an EMBL/GenBank/DDBJ whole genome shotgun (WGS) entry which is preliminary data.</text>
</comment>
<dbReference type="OrthoDB" id="591557at2759"/>
<sequence length="171" mass="19547">MDPKRDNGEVSFCSSTSNDAVFLPFHLIFPRLPGRQLFQLRCVCKLWNSMLPAPDITTTIMECKQQEEYWFIMSQPLPHEGRSWNFKGFSSLDQTMFRCPLPSHSHRKLSTLRGGRHCSLMPQFEHRFYVGVARPRLVSAGGLMCAFVLKSDALEDYFVAVLLSSIVSRAL</sequence>
<name>A0A9D4UKV1_ADICA</name>